<protein>
    <submittedName>
        <fullName evidence="1">Uncharacterized protein</fullName>
    </submittedName>
</protein>
<evidence type="ECO:0000313" key="2">
    <source>
        <dbReference type="Proteomes" id="UP000554342"/>
    </source>
</evidence>
<gene>
    <name evidence="1" type="ORF">FHR23_003181</name>
</gene>
<dbReference type="RefSeq" id="WP_184005861.1">
    <property type="nucleotide sequence ID" value="NZ_BAABIF010000027.1"/>
</dbReference>
<organism evidence="1 2">
    <name type="scientific">Stakelama sediminis</name>
    <dbReference type="NCBI Taxonomy" id="463200"/>
    <lineage>
        <taxon>Bacteria</taxon>
        <taxon>Pseudomonadati</taxon>
        <taxon>Pseudomonadota</taxon>
        <taxon>Alphaproteobacteria</taxon>
        <taxon>Sphingomonadales</taxon>
        <taxon>Sphingomonadaceae</taxon>
        <taxon>Stakelama</taxon>
    </lineage>
</organism>
<dbReference type="Proteomes" id="UP000554342">
    <property type="component" value="Unassembled WGS sequence"/>
</dbReference>
<name>A0A840Z2I9_9SPHN</name>
<dbReference type="AlphaFoldDB" id="A0A840Z2I9"/>
<proteinExistence type="predicted"/>
<evidence type="ECO:0000313" key="1">
    <source>
        <dbReference type="EMBL" id="MBB5720218.1"/>
    </source>
</evidence>
<keyword evidence="2" id="KW-1185">Reference proteome</keyword>
<accession>A0A840Z2I9</accession>
<comment type="caution">
    <text evidence="1">The sequence shown here is derived from an EMBL/GenBank/DDBJ whole genome shotgun (WGS) entry which is preliminary data.</text>
</comment>
<reference evidence="1 2" key="1">
    <citation type="submission" date="2020-08" db="EMBL/GenBank/DDBJ databases">
        <title>Genomic Encyclopedia of Type Strains, Phase IV (KMG-IV): sequencing the most valuable type-strain genomes for metagenomic binning, comparative biology and taxonomic classification.</title>
        <authorList>
            <person name="Goeker M."/>
        </authorList>
    </citation>
    <scope>NUCLEOTIDE SEQUENCE [LARGE SCALE GENOMIC DNA]</scope>
    <source>
        <strain evidence="1 2">DSM 27203</strain>
    </source>
</reference>
<sequence>MIFENILFVAMGLAGAIQSDSPKFDSMADVKGDIVYADREYPYFFVIIGDKFYIGHPAEQGPHPSQDVAYT</sequence>
<dbReference type="EMBL" id="JACIJI010000010">
    <property type="protein sequence ID" value="MBB5720218.1"/>
    <property type="molecule type" value="Genomic_DNA"/>
</dbReference>